<dbReference type="InterPro" id="IPR028082">
    <property type="entry name" value="Peripla_BP_I"/>
</dbReference>
<dbReference type="EMBL" id="BAABHJ010000038">
    <property type="protein sequence ID" value="GAA4616798.1"/>
    <property type="molecule type" value="Genomic_DNA"/>
</dbReference>
<evidence type="ECO:0000256" key="2">
    <source>
        <dbReference type="ARBA" id="ARBA00022729"/>
    </source>
</evidence>
<evidence type="ECO:0000313" key="5">
    <source>
        <dbReference type="EMBL" id="GAA4616798.1"/>
    </source>
</evidence>
<evidence type="ECO:0000256" key="3">
    <source>
        <dbReference type="SAM" id="SignalP"/>
    </source>
</evidence>
<feature type="chain" id="PRO_5045120494" evidence="3">
    <location>
        <begin position="25"/>
        <end position="388"/>
    </location>
</feature>
<dbReference type="PANTHER" id="PTHR47151:SF2">
    <property type="entry name" value="AMINO ACID BINDING PROTEIN"/>
    <property type="match status" value="1"/>
</dbReference>
<dbReference type="Pfam" id="PF13458">
    <property type="entry name" value="Peripla_BP_6"/>
    <property type="match status" value="1"/>
</dbReference>
<accession>A0ABP8TUM2</accession>
<name>A0ABP8TUM2_9ACTN</name>
<dbReference type="CDD" id="cd06342">
    <property type="entry name" value="PBP1_ABC_LIVBP-like"/>
    <property type="match status" value="1"/>
</dbReference>
<comment type="caution">
    <text evidence="5">The sequence shown here is derived from an EMBL/GenBank/DDBJ whole genome shotgun (WGS) entry which is preliminary data.</text>
</comment>
<evidence type="ECO:0000313" key="6">
    <source>
        <dbReference type="Proteomes" id="UP001500212"/>
    </source>
</evidence>
<gene>
    <name evidence="5" type="ORF">GCM10023195_74760</name>
</gene>
<dbReference type="Gene3D" id="3.40.50.2300">
    <property type="match status" value="2"/>
</dbReference>
<dbReference type="InterPro" id="IPR028081">
    <property type="entry name" value="Leu-bd"/>
</dbReference>
<evidence type="ECO:0000256" key="1">
    <source>
        <dbReference type="ARBA" id="ARBA00010062"/>
    </source>
</evidence>
<proteinExistence type="inferred from homology"/>
<keyword evidence="2 3" id="KW-0732">Signal</keyword>
<dbReference type="PANTHER" id="PTHR47151">
    <property type="entry name" value="LEU/ILE/VAL-BINDING ABC TRANSPORTER SUBUNIT"/>
    <property type="match status" value="1"/>
</dbReference>
<feature type="signal peptide" evidence="3">
    <location>
        <begin position="1"/>
        <end position="24"/>
    </location>
</feature>
<dbReference type="SUPFAM" id="SSF53822">
    <property type="entry name" value="Periplasmic binding protein-like I"/>
    <property type="match status" value="1"/>
</dbReference>
<comment type="similarity">
    <text evidence="1">Belongs to the leucine-binding protein family.</text>
</comment>
<keyword evidence="6" id="KW-1185">Reference proteome</keyword>
<protein>
    <submittedName>
        <fullName evidence="5">Branched-chain amino acid ABC transporter substrate-binding protein</fullName>
    </submittedName>
</protein>
<dbReference type="PROSITE" id="PS51257">
    <property type="entry name" value="PROKAR_LIPOPROTEIN"/>
    <property type="match status" value="1"/>
</dbReference>
<evidence type="ECO:0000259" key="4">
    <source>
        <dbReference type="Pfam" id="PF13458"/>
    </source>
</evidence>
<dbReference type="Proteomes" id="UP001500212">
    <property type="component" value="Unassembled WGS sequence"/>
</dbReference>
<sequence length="388" mass="40013">MRSRLITVVGVVAASATLALGASACGGNSKGGGDNVTIGFMGDLTGENSGIVIPPKQGAQLAIDQYNATNPKVKITLKTYDSQGKGEQAVPLAKQAITKDKIAGLIGPTFSGESAQADPVLEEGKLPNISSSATNAALATHGWKYWHRLIANDNVQGAGIGEFITNGLKAKKVFIVHDNSEYGKPLGETVKATVEKGGAQTSEDPIDPNGSDFSATVNKVKAFSPDAIFFGGYYAAGGKLIKQLREGGVKARFLSGDGSLDQGLAKGAGGTNAEGSVIGCPCLIDPTGTASAASKKFAADYKAKFNADPAIYSAEGYDAATAFIEAVKAGNTTPEKINDFLTKVDKPGVSKEIKFQSNGEPTATDVYVYEVKGNQLPLLGSAKNATVK</sequence>
<organism evidence="5 6">
    <name type="scientific">Actinoallomurus liliacearum</name>
    <dbReference type="NCBI Taxonomy" id="1080073"/>
    <lineage>
        <taxon>Bacteria</taxon>
        <taxon>Bacillati</taxon>
        <taxon>Actinomycetota</taxon>
        <taxon>Actinomycetes</taxon>
        <taxon>Streptosporangiales</taxon>
        <taxon>Thermomonosporaceae</taxon>
        <taxon>Actinoallomurus</taxon>
    </lineage>
</organism>
<reference evidence="6" key="1">
    <citation type="journal article" date="2019" name="Int. J. Syst. Evol. Microbiol.">
        <title>The Global Catalogue of Microorganisms (GCM) 10K type strain sequencing project: providing services to taxonomists for standard genome sequencing and annotation.</title>
        <authorList>
            <consortium name="The Broad Institute Genomics Platform"/>
            <consortium name="The Broad Institute Genome Sequencing Center for Infectious Disease"/>
            <person name="Wu L."/>
            <person name="Ma J."/>
        </authorList>
    </citation>
    <scope>NUCLEOTIDE SEQUENCE [LARGE SCALE GENOMIC DNA]</scope>
    <source>
        <strain evidence="6">JCM 17938</strain>
    </source>
</reference>
<feature type="domain" description="Leucine-binding protein" evidence="4">
    <location>
        <begin position="36"/>
        <end position="373"/>
    </location>
</feature>
<dbReference type="RefSeq" id="WP_345365067.1">
    <property type="nucleotide sequence ID" value="NZ_BAABHJ010000038.1"/>
</dbReference>